<proteinExistence type="predicted"/>
<evidence type="ECO:0000313" key="1">
    <source>
        <dbReference type="EMBL" id="MBF9134494.1"/>
    </source>
</evidence>
<evidence type="ECO:0000313" key="2">
    <source>
        <dbReference type="Proteomes" id="UP000638560"/>
    </source>
</evidence>
<protein>
    <submittedName>
        <fullName evidence="1">Uncharacterized protein</fullName>
    </submittedName>
</protein>
<sequence length="415" mass="44517">MPDPPRIDLDQLERRIIADRIDVATGDATAGAQAIWRDGRWWHTSLRVAGTTETLTEWTTGQIASRQATVLRRGWQPPAPSWLGPPIGYVDCTDCDPHSRLRACSCTLGGRPAEPDCPACAGAGRSPSALPCHRCRDTHRLHHGVNVTVTDLDGRVVHLTWRPGDPVPAPLVATQPGGKPVHQLPVDYRLADWAGTFGVRPEDLVELDGGGFLDQDLRDGVVTVDHPGADVLAAYLERAGRGRPGARLFVGAVRPEVPDLADLIRIVLGLGLTVTITVTDHSRNAGDLRLVRGESWDVAVGPAGLPAVPADPPTGRGPEAAIASCLEYLELAVVGSVPDNPTEPIRIPQAFDPAPVDDPVPLLRQLARHHPGQPVAVHYNGINCQLQLRERDTVRHLATAATLPAALTDLGLHRQ</sequence>
<keyword evidence="2" id="KW-1185">Reference proteome</keyword>
<comment type="caution">
    <text evidence="1">The sequence shown here is derived from an EMBL/GenBank/DDBJ whole genome shotgun (WGS) entry which is preliminary data.</text>
</comment>
<organism evidence="1 2">
    <name type="scientific">Plantactinospora alkalitolerans</name>
    <dbReference type="NCBI Taxonomy" id="2789879"/>
    <lineage>
        <taxon>Bacteria</taxon>
        <taxon>Bacillati</taxon>
        <taxon>Actinomycetota</taxon>
        <taxon>Actinomycetes</taxon>
        <taxon>Micromonosporales</taxon>
        <taxon>Micromonosporaceae</taxon>
        <taxon>Plantactinospora</taxon>
    </lineage>
</organism>
<name>A0ABS0H7Q1_9ACTN</name>
<dbReference type="EMBL" id="JADPUN010000348">
    <property type="protein sequence ID" value="MBF9134494.1"/>
    <property type="molecule type" value="Genomic_DNA"/>
</dbReference>
<gene>
    <name evidence="1" type="ORF">I0C86_37025</name>
</gene>
<accession>A0ABS0H7Q1</accession>
<reference evidence="1 2" key="1">
    <citation type="submission" date="2020-11" db="EMBL/GenBank/DDBJ databases">
        <title>A novel isolate from a Black sea contaminated sediment with potential to produce alkanes: Plantactinospora alkalitolerans sp. nov.</title>
        <authorList>
            <person name="Carro L."/>
            <person name="Veyisoglu A."/>
            <person name="Guven K."/>
            <person name="Schumann P."/>
            <person name="Klenk H.-P."/>
            <person name="Sahin N."/>
        </authorList>
    </citation>
    <scope>NUCLEOTIDE SEQUENCE [LARGE SCALE GENOMIC DNA]</scope>
    <source>
        <strain evidence="1 2">S1510</strain>
    </source>
</reference>
<dbReference type="RefSeq" id="WP_196205977.1">
    <property type="nucleotide sequence ID" value="NZ_JADPUN010000348.1"/>
</dbReference>
<dbReference type="Proteomes" id="UP000638560">
    <property type="component" value="Unassembled WGS sequence"/>
</dbReference>